<feature type="transmembrane region" description="Helical" evidence="10">
    <location>
        <begin position="214"/>
        <end position="232"/>
    </location>
</feature>
<feature type="transmembrane region" description="Helical" evidence="10">
    <location>
        <begin position="188"/>
        <end position="208"/>
    </location>
</feature>
<dbReference type="InterPro" id="IPR005170">
    <property type="entry name" value="Transptr-assoc_dom"/>
</dbReference>
<evidence type="ECO:0000256" key="3">
    <source>
        <dbReference type="ARBA" id="ARBA00022475"/>
    </source>
</evidence>
<dbReference type="InterPro" id="IPR044751">
    <property type="entry name" value="Ion_transp-like_CBS"/>
</dbReference>
<name>A0A2D2LW39_FAUOS</name>
<dbReference type="PANTHER" id="PTHR22777:SF15">
    <property type="entry name" value="UPF0053 INNER MEMBRANE PROTEIN YOAE"/>
    <property type="match status" value="1"/>
</dbReference>
<evidence type="ECO:0000256" key="8">
    <source>
        <dbReference type="ARBA" id="ARBA00023136"/>
    </source>
</evidence>
<dbReference type="SUPFAM" id="SSF56176">
    <property type="entry name" value="FAD-binding/transporter-associated domain-like"/>
    <property type="match status" value="1"/>
</dbReference>
<dbReference type="Pfam" id="PF03741">
    <property type="entry name" value="TerC"/>
    <property type="match status" value="1"/>
</dbReference>
<keyword evidence="4 10" id="KW-0812">Transmembrane</keyword>
<feature type="transmembrane region" description="Helical" evidence="10">
    <location>
        <begin position="12"/>
        <end position="37"/>
    </location>
</feature>
<evidence type="ECO:0000256" key="6">
    <source>
        <dbReference type="ARBA" id="ARBA00022989"/>
    </source>
</evidence>
<dbReference type="PANTHER" id="PTHR22777">
    <property type="entry name" value="HEMOLYSIN-RELATED"/>
    <property type="match status" value="1"/>
</dbReference>
<dbReference type="InterPro" id="IPR016169">
    <property type="entry name" value="FAD-bd_PCMH_sub2"/>
</dbReference>
<dbReference type="Pfam" id="PF00571">
    <property type="entry name" value="CBS"/>
    <property type="match status" value="1"/>
</dbReference>
<comment type="subcellular location">
    <subcellularLocation>
        <location evidence="1">Cell membrane</location>
        <topology evidence="1">Multi-pass membrane protein</topology>
    </subcellularLocation>
</comment>
<feature type="transmembrane region" description="Helical" evidence="10">
    <location>
        <begin position="84"/>
        <end position="103"/>
    </location>
</feature>
<dbReference type="Pfam" id="PF03471">
    <property type="entry name" value="CorC_HlyC"/>
    <property type="match status" value="1"/>
</dbReference>
<evidence type="ECO:0000256" key="1">
    <source>
        <dbReference type="ARBA" id="ARBA00004651"/>
    </source>
</evidence>
<organism evidence="12 13">
    <name type="scientific">Faucicola osloensis</name>
    <name type="common">Moraxella osloensis</name>
    <dbReference type="NCBI Taxonomy" id="34062"/>
    <lineage>
        <taxon>Bacteria</taxon>
        <taxon>Pseudomonadati</taxon>
        <taxon>Pseudomonadota</taxon>
        <taxon>Gammaproteobacteria</taxon>
        <taxon>Moraxellales</taxon>
        <taxon>Moraxellaceae</taxon>
        <taxon>Faucicola</taxon>
    </lineage>
</organism>
<keyword evidence="8 10" id="KW-0472">Membrane</keyword>
<reference evidence="13" key="1">
    <citation type="submission" date="2017-11" db="EMBL/GenBank/DDBJ databases">
        <title>Complete genome sequence of Moraxella osloensis NP7 isolated from human skin.</title>
        <authorList>
            <person name="Lee K."/>
            <person name="Lim J.Y."/>
            <person name="Hwang I."/>
        </authorList>
    </citation>
    <scope>NUCLEOTIDE SEQUENCE [LARGE SCALE GENOMIC DNA]</scope>
    <source>
        <strain evidence="13">NP7</strain>
    </source>
</reference>
<feature type="transmembrane region" description="Helical" evidence="10">
    <location>
        <begin position="124"/>
        <end position="151"/>
    </location>
</feature>
<dbReference type="GO" id="GO:0005886">
    <property type="term" value="C:plasma membrane"/>
    <property type="evidence" value="ECO:0007669"/>
    <property type="project" value="UniProtKB-SubCell"/>
</dbReference>
<dbReference type="Proteomes" id="UP000229340">
    <property type="component" value="Chromosome"/>
</dbReference>
<dbReference type="EMBL" id="CP024443">
    <property type="protein sequence ID" value="ATR79206.1"/>
    <property type="molecule type" value="Genomic_DNA"/>
</dbReference>
<keyword evidence="6 10" id="KW-1133">Transmembrane helix</keyword>
<feature type="transmembrane region" description="Helical" evidence="10">
    <location>
        <begin position="49"/>
        <end position="72"/>
    </location>
</feature>
<evidence type="ECO:0000256" key="5">
    <source>
        <dbReference type="ARBA" id="ARBA00022737"/>
    </source>
</evidence>
<dbReference type="RefSeq" id="WP_100270422.1">
    <property type="nucleotide sequence ID" value="NZ_CP024443.1"/>
</dbReference>
<protein>
    <recommendedName>
        <fullName evidence="11">CBS domain-containing protein</fullName>
    </recommendedName>
</protein>
<dbReference type="InterPro" id="IPR000644">
    <property type="entry name" value="CBS_dom"/>
</dbReference>
<dbReference type="Gene3D" id="3.10.580.10">
    <property type="entry name" value="CBS-domain"/>
    <property type="match status" value="1"/>
</dbReference>
<dbReference type="CDD" id="cd04590">
    <property type="entry name" value="CBS_pair_CorC_HlyC_assoc"/>
    <property type="match status" value="1"/>
</dbReference>
<dbReference type="SUPFAM" id="SSF54631">
    <property type="entry name" value="CBS-domain pair"/>
    <property type="match status" value="1"/>
</dbReference>
<dbReference type="InterPro" id="IPR005496">
    <property type="entry name" value="Integral_membrane_TerC"/>
</dbReference>
<keyword evidence="3" id="KW-1003">Cell membrane</keyword>
<dbReference type="Gene3D" id="3.30.465.10">
    <property type="match status" value="1"/>
</dbReference>
<proteinExistence type="inferred from homology"/>
<dbReference type="InterPro" id="IPR046342">
    <property type="entry name" value="CBS_dom_sf"/>
</dbReference>
<evidence type="ECO:0000313" key="12">
    <source>
        <dbReference type="EMBL" id="ATR79206.1"/>
    </source>
</evidence>
<feature type="domain" description="CBS" evidence="11">
    <location>
        <begin position="372"/>
        <end position="430"/>
    </location>
</feature>
<gene>
    <name evidence="12" type="ORF">NP7_08090</name>
</gene>
<dbReference type="SMART" id="SM01091">
    <property type="entry name" value="CorC_HlyC"/>
    <property type="match status" value="1"/>
</dbReference>
<dbReference type="STRING" id="34062.AXE82_04190"/>
<evidence type="ECO:0000259" key="11">
    <source>
        <dbReference type="PROSITE" id="PS51371"/>
    </source>
</evidence>
<feature type="transmembrane region" description="Helical" evidence="10">
    <location>
        <begin position="157"/>
        <end position="176"/>
    </location>
</feature>
<feature type="domain" description="CBS" evidence="11">
    <location>
        <begin position="304"/>
        <end position="364"/>
    </location>
</feature>
<dbReference type="AlphaFoldDB" id="A0A2D2LW39"/>
<accession>A0A2D2LW39</accession>
<dbReference type="GO" id="GO:0050660">
    <property type="term" value="F:flavin adenine dinucleotide binding"/>
    <property type="evidence" value="ECO:0007669"/>
    <property type="project" value="InterPro"/>
</dbReference>
<evidence type="ECO:0000256" key="9">
    <source>
        <dbReference type="PROSITE-ProRule" id="PRU00703"/>
    </source>
</evidence>
<evidence type="ECO:0000256" key="4">
    <source>
        <dbReference type="ARBA" id="ARBA00022692"/>
    </source>
</evidence>
<evidence type="ECO:0000256" key="2">
    <source>
        <dbReference type="ARBA" id="ARBA00006337"/>
    </source>
</evidence>
<keyword evidence="7 9" id="KW-0129">CBS domain</keyword>
<dbReference type="InterPro" id="IPR036318">
    <property type="entry name" value="FAD-bd_PCMH-like_sf"/>
</dbReference>
<dbReference type="PROSITE" id="PS51371">
    <property type="entry name" value="CBS"/>
    <property type="match status" value="2"/>
</dbReference>
<comment type="similarity">
    <text evidence="2">Belongs to the UPF0053 family.</text>
</comment>
<evidence type="ECO:0000256" key="7">
    <source>
        <dbReference type="ARBA" id="ARBA00023122"/>
    </source>
</evidence>
<sequence>MLELLSDPSAWLSLATLVILEIVLGIDNLVFIAILANKLPPHQRAKARNLGLGLALLMRLVLLSMISWLITLTDPVLTLGSFDLSVRDIILLVGGVFLLFKATTELHERLEGKPEHTNQSKVQAGFMAVVAQIVILDAVFSFDAVITAVGMAKHLEIMMAAVIIAMVLMVAASKALTEFVGRHPTVVILCLSFLLMIGFSLIVEGLGFHMPKGYLYAAIAFSILIEVFNQVAKRNKTKYENQIPIRDRTADAILRLMGGKTEEAVTPENNSEHFDFDSMPFAQEERYMISGVLALNERDVHTIMTPRNDISWVNINGSREEMRAQLLDTPHSLFPVCRDTIDKVLGVVRAKDFLDLLYKNVADIETAIKPLLNKQQPVFVSESIDNLKLLNMLKKAKGNLAMVIDEYGQVAGLVTPLDVLEAIAGEFPDEDETLEIIPYDDYWIVEGTASLHQLRLELDDPDFLLDADQFTIGGYLISQLTDVPEVNQTIDIGAYKFTILETSKSRILKLKVERKTPMVATV</sequence>
<evidence type="ECO:0000313" key="13">
    <source>
        <dbReference type="Proteomes" id="UP000229340"/>
    </source>
</evidence>
<evidence type="ECO:0000256" key="10">
    <source>
        <dbReference type="SAM" id="Phobius"/>
    </source>
</evidence>
<keyword evidence="5" id="KW-0677">Repeat</keyword>